<evidence type="ECO:0000313" key="2">
    <source>
        <dbReference type="EMBL" id="NYE44261.1"/>
    </source>
</evidence>
<gene>
    <name evidence="2" type="ORF">HEB29_005272</name>
    <name evidence="1" type="ORF">Sfulv_55870</name>
</gene>
<sequence length="77" mass="8478">MSDVTIHETVTIPARQIRRGDEFDLHRHTHTASGHAHMAPRDSVRIPLEGGGEAFLPKDREIRVSRPAGTLPTCISA</sequence>
<proteinExistence type="predicted"/>
<dbReference type="Proteomes" id="UP000530403">
    <property type="component" value="Unassembled WGS sequence"/>
</dbReference>
<name>A0A7J0CGD1_9ACTN</name>
<dbReference type="EMBL" id="JACCCF010000001">
    <property type="protein sequence ID" value="NYE44261.1"/>
    <property type="molecule type" value="Genomic_DNA"/>
</dbReference>
<reference evidence="2 4" key="2">
    <citation type="submission" date="2020-07" db="EMBL/GenBank/DDBJ databases">
        <title>Sequencing the genomes of 1000 actinobacteria strains.</title>
        <authorList>
            <person name="Klenk H.-P."/>
        </authorList>
    </citation>
    <scope>NUCLEOTIDE SEQUENCE [LARGE SCALE GENOMIC DNA]</scope>
    <source>
        <strain evidence="2 4">DSM 41455</strain>
    </source>
</reference>
<dbReference type="RefSeq" id="WP_173316996.1">
    <property type="nucleotide sequence ID" value="NZ_BAAAUE010000022.1"/>
</dbReference>
<evidence type="ECO:0000313" key="4">
    <source>
        <dbReference type="Proteomes" id="UP000530403"/>
    </source>
</evidence>
<dbReference type="AlphaFoldDB" id="A0A7J0CGD1"/>
<protein>
    <submittedName>
        <fullName evidence="1">Uncharacterized protein</fullName>
    </submittedName>
</protein>
<accession>A0A7J0CGD1</accession>
<evidence type="ECO:0000313" key="1">
    <source>
        <dbReference type="EMBL" id="GFN00777.1"/>
    </source>
</evidence>
<keyword evidence="3" id="KW-1185">Reference proteome</keyword>
<dbReference type="EMBL" id="BLWC01000001">
    <property type="protein sequence ID" value="GFN00777.1"/>
    <property type="molecule type" value="Genomic_DNA"/>
</dbReference>
<comment type="caution">
    <text evidence="1">The sequence shown here is derived from an EMBL/GenBank/DDBJ whole genome shotgun (WGS) entry which is preliminary data.</text>
</comment>
<reference evidence="1 3" key="1">
    <citation type="submission" date="2020-05" db="EMBL/GenBank/DDBJ databases">
        <title>Whole genome shotgun sequence of Streptomyces fulvorobeus NBRC 15897.</title>
        <authorList>
            <person name="Komaki H."/>
            <person name="Tamura T."/>
        </authorList>
    </citation>
    <scope>NUCLEOTIDE SEQUENCE [LARGE SCALE GENOMIC DNA]</scope>
    <source>
        <strain evidence="1 3">NBRC 15897</strain>
    </source>
</reference>
<organism evidence="1 3">
    <name type="scientific">Streptomyces fulvorobeus</name>
    <dbReference type="NCBI Taxonomy" id="284028"/>
    <lineage>
        <taxon>Bacteria</taxon>
        <taxon>Bacillati</taxon>
        <taxon>Actinomycetota</taxon>
        <taxon>Actinomycetes</taxon>
        <taxon>Kitasatosporales</taxon>
        <taxon>Streptomycetaceae</taxon>
        <taxon>Streptomyces</taxon>
    </lineage>
</organism>
<evidence type="ECO:0000313" key="3">
    <source>
        <dbReference type="Proteomes" id="UP000498980"/>
    </source>
</evidence>
<dbReference type="Proteomes" id="UP000498980">
    <property type="component" value="Unassembled WGS sequence"/>
</dbReference>